<dbReference type="InterPro" id="IPR052389">
    <property type="entry name" value="Sec_Metab_Biosynth-Assoc"/>
</dbReference>
<sequence>MAAFADDIRLQPIADEQGRWDAELNERWGVGRNQNGGVLLATVAAGLAERTGQPHPLAVTGHYLGPAAAGAASVRAEVIKPGRTYASGVGELWQEDRERVRVIGAFGDLAQRAAEGESLFPTEAPALPAPEQCTDLFEILVDKVGERSITRSLRNYEIRVDPNGGWGGPTGDQPRLVTWIRFRDDDTVTPLMLLALADGFPPSLLGHAEMGWLPTVELTVHVFGAPPADEPWLRAELHTRSVVGGLLDEDGELWDASGRLVARFRQLAMLIPRNAG</sequence>
<evidence type="ECO:0000259" key="2">
    <source>
        <dbReference type="Pfam" id="PF20789"/>
    </source>
</evidence>
<dbReference type="Pfam" id="PF13622">
    <property type="entry name" value="4HBT_3"/>
    <property type="match status" value="1"/>
</dbReference>
<evidence type="ECO:0008006" key="4">
    <source>
        <dbReference type="Google" id="ProtNLM"/>
    </source>
</evidence>
<dbReference type="InterPro" id="IPR049450">
    <property type="entry name" value="ACOT8-like_C"/>
</dbReference>
<dbReference type="PANTHER" id="PTHR38110">
    <property type="entry name" value="CHROMOSOME 23, WHOLE GENOME SHOTGUN SEQUENCE"/>
    <property type="match status" value="1"/>
</dbReference>
<evidence type="ECO:0000259" key="1">
    <source>
        <dbReference type="Pfam" id="PF13622"/>
    </source>
</evidence>
<feature type="domain" description="Acyl-CoA thioesterase-like N-terminal HotDog" evidence="1">
    <location>
        <begin position="25"/>
        <end position="106"/>
    </location>
</feature>
<dbReference type="PANTHER" id="PTHR38110:SF1">
    <property type="entry name" value="THIOESTERASE DOMAIN-CONTAINING PROTEIN"/>
    <property type="match status" value="1"/>
</dbReference>
<dbReference type="InterPro" id="IPR042171">
    <property type="entry name" value="Acyl-CoA_hotdog"/>
</dbReference>
<dbReference type="InterPro" id="IPR029069">
    <property type="entry name" value="HotDog_dom_sf"/>
</dbReference>
<accession>A0A6J4IYT1</accession>
<name>A0A6J4IYT1_9ACTN</name>
<dbReference type="Gene3D" id="2.40.160.210">
    <property type="entry name" value="Acyl-CoA thioesterase, double hotdog domain"/>
    <property type="match status" value="1"/>
</dbReference>
<dbReference type="EMBL" id="CADCTF010000144">
    <property type="protein sequence ID" value="CAA9264561.1"/>
    <property type="molecule type" value="Genomic_DNA"/>
</dbReference>
<dbReference type="AlphaFoldDB" id="A0A6J4IYT1"/>
<proteinExistence type="predicted"/>
<reference evidence="3" key="1">
    <citation type="submission" date="2020-02" db="EMBL/GenBank/DDBJ databases">
        <authorList>
            <person name="Meier V. D."/>
        </authorList>
    </citation>
    <scope>NUCLEOTIDE SEQUENCE</scope>
    <source>
        <strain evidence="3">AVDCRST_MAG50</strain>
    </source>
</reference>
<gene>
    <name evidence="3" type="ORF">AVDCRST_MAG50-3017</name>
</gene>
<evidence type="ECO:0000313" key="3">
    <source>
        <dbReference type="EMBL" id="CAA9264561.1"/>
    </source>
</evidence>
<dbReference type="Pfam" id="PF20789">
    <property type="entry name" value="4HBT_3C"/>
    <property type="match status" value="1"/>
</dbReference>
<organism evidence="3">
    <name type="scientific">uncultured Acidimicrobiales bacterium</name>
    <dbReference type="NCBI Taxonomy" id="310071"/>
    <lineage>
        <taxon>Bacteria</taxon>
        <taxon>Bacillati</taxon>
        <taxon>Actinomycetota</taxon>
        <taxon>Acidimicrobiia</taxon>
        <taxon>Acidimicrobiales</taxon>
        <taxon>environmental samples</taxon>
    </lineage>
</organism>
<dbReference type="InterPro" id="IPR049449">
    <property type="entry name" value="TesB_ACOT8-like_N"/>
</dbReference>
<feature type="domain" description="Acyl-CoA thioesterase-like C-terminal" evidence="2">
    <location>
        <begin position="144"/>
        <end position="269"/>
    </location>
</feature>
<protein>
    <recommendedName>
        <fullName evidence="4">TesB-like acyl-CoA thioesterase 3</fullName>
    </recommendedName>
</protein>
<dbReference type="SUPFAM" id="SSF54637">
    <property type="entry name" value="Thioesterase/thiol ester dehydrase-isomerase"/>
    <property type="match status" value="2"/>
</dbReference>